<evidence type="ECO:0000313" key="14">
    <source>
        <dbReference type="Proteomes" id="UP001056384"/>
    </source>
</evidence>
<evidence type="ECO:0000256" key="5">
    <source>
        <dbReference type="ARBA" id="ARBA00022692"/>
    </source>
</evidence>
<dbReference type="Gene3D" id="1.20.1420.30">
    <property type="entry name" value="NCX, central ion-binding region"/>
    <property type="match status" value="2"/>
</dbReference>
<dbReference type="NCBIfam" id="TIGR00846">
    <property type="entry name" value="caca2"/>
    <property type="match status" value="1"/>
</dbReference>
<keyword evidence="10" id="KW-0926">Vacuole</keyword>
<dbReference type="GO" id="GO:0006874">
    <property type="term" value="P:intracellular calcium ion homeostasis"/>
    <property type="evidence" value="ECO:0007669"/>
    <property type="project" value="TreeGrafter"/>
</dbReference>
<evidence type="ECO:0000256" key="4">
    <source>
        <dbReference type="ARBA" id="ARBA00022568"/>
    </source>
</evidence>
<accession>A0A9Q9EL10</accession>
<dbReference type="InterPro" id="IPR044880">
    <property type="entry name" value="NCX_ion-bd_dom_sf"/>
</dbReference>
<organism evidence="13 14">
    <name type="scientific">Septoria linicola</name>
    <dbReference type="NCBI Taxonomy" id="215465"/>
    <lineage>
        <taxon>Eukaryota</taxon>
        <taxon>Fungi</taxon>
        <taxon>Dikarya</taxon>
        <taxon>Ascomycota</taxon>
        <taxon>Pezizomycotina</taxon>
        <taxon>Dothideomycetes</taxon>
        <taxon>Dothideomycetidae</taxon>
        <taxon>Mycosphaerellales</taxon>
        <taxon>Mycosphaerellaceae</taxon>
        <taxon>Septoria</taxon>
    </lineage>
</organism>
<dbReference type="InterPro" id="IPR004713">
    <property type="entry name" value="CaH_exchang"/>
</dbReference>
<dbReference type="Proteomes" id="UP001056384">
    <property type="component" value="Chromosome 6"/>
</dbReference>
<comment type="function">
    <text evidence="10">Has a role in promoting intracellular calcium ion sequestration via the exchange of calcium ions for hydrogen ions across the vacuolar membrane. Involved also in manganese ion homeostasis via its uptake into the vacuole.</text>
</comment>
<keyword evidence="4 10" id="KW-0109">Calcium transport</keyword>
<keyword evidence="7 10" id="KW-1133">Transmembrane helix</keyword>
<feature type="transmembrane region" description="Helical" evidence="10">
    <location>
        <begin position="202"/>
        <end position="225"/>
    </location>
</feature>
<keyword evidence="10" id="KW-0050">Antiport</keyword>
<feature type="compositionally biased region" description="Acidic residues" evidence="11">
    <location>
        <begin position="274"/>
        <end position="283"/>
    </location>
</feature>
<dbReference type="GO" id="GO:0012505">
    <property type="term" value="C:endomembrane system"/>
    <property type="evidence" value="ECO:0007669"/>
    <property type="project" value="UniProtKB-SubCell"/>
</dbReference>
<evidence type="ECO:0000259" key="12">
    <source>
        <dbReference type="Pfam" id="PF01699"/>
    </source>
</evidence>
<keyword evidence="3 10" id="KW-0813">Transport</keyword>
<feature type="transmembrane region" description="Helical" evidence="10">
    <location>
        <begin position="105"/>
        <end position="124"/>
    </location>
</feature>
<evidence type="ECO:0000256" key="7">
    <source>
        <dbReference type="ARBA" id="ARBA00022989"/>
    </source>
</evidence>
<dbReference type="PANTHER" id="PTHR31503:SF22">
    <property type="entry name" value="VACUOLAR CALCIUM ION TRANSPORTER"/>
    <property type="match status" value="1"/>
</dbReference>
<keyword evidence="6 10" id="KW-0106">Calcium</keyword>
<name>A0A9Q9EL10_9PEZI</name>
<proteinExistence type="inferred from homology"/>
<dbReference type="AlphaFoldDB" id="A0A9Q9EL10"/>
<feature type="transmembrane region" description="Helical" evidence="10">
    <location>
        <begin position="169"/>
        <end position="190"/>
    </location>
</feature>
<dbReference type="InterPro" id="IPR004798">
    <property type="entry name" value="CAX-like"/>
</dbReference>
<keyword evidence="14" id="KW-1185">Reference proteome</keyword>
<dbReference type="GO" id="GO:0000329">
    <property type="term" value="C:fungal-type vacuole membrane"/>
    <property type="evidence" value="ECO:0007669"/>
    <property type="project" value="TreeGrafter"/>
</dbReference>
<keyword evidence="5 10" id="KW-0812">Transmembrane</keyword>
<evidence type="ECO:0000256" key="1">
    <source>
        <dbReference type="ARBA" id="ARBA00004127"/>
    </source>
</evidence>
<evidence type="ECO:0000256" key="2">
    <source>
        <dbReference type="ARBA" id="ARBA00008170"/>
    </source>
</evidence>
<feature type="transmembrane region" description="Helical" evidence="10">
    <location>
        <begin position="375"/>
        <end position="396"/>
    </location>
</feature>
<dbReference type="NCBIfam" id="TIGR00378">
    <property type="entry name" value="cax"/>
    <property type="match status" value="1"/>
</dbReference>
<dbReference type="Pfam" id="PF01699">
    <property type="entry name" value="Na_Ca_ex"/>
    <property type="match status" value="2"/>
</dbReference>
<protein>
    <recommendedName>
        <fullName evidence="10">Vacuolar calcium ion transporter</fullName>
    </recommendedName>
</protein>
<comment type="subcellular location">
    <subcellularLocation>
        <location evidence="1">Endomembrane system</location>
        <topology evidence="1">Multi-pass membrane protein</topology>
    </subcellularLocation>
    <subcellularLocation>
        <location evidence="10">Vacuole membrane</location>
    </subcellularLocation>
</comment>
<dbReference type="GO" id="GO:0015369">
    <property type="term" value="F:calcium:proton antiporter activity"/>
    <property type="evidence" value="ECO:0007669"/>
    <property type="project" value="UniProtKB-UniRule"/>
</dbReference>
<keyword evidence="9 10" id="KW-0472">Membrane</keyword>
<feature type="transmembrane region" description="Helical" evidence="10">
    <location>
        <begin position="237"/>
        <end position="258"/>
    </location>
</feature>
<feature type="transmembrane region" description="Helical" evidence="10">
    <location>
        <begin position="81"/>
        <end position="99"/>
    </location>
</feature>
<evidence type="ECO:0000256" key="3">
    <source>
        <dbReference type="ARBA" id="ARBA00022448"/>
    </source>
</evidence>
<feature type="transmembrane region" description="Helical" evidence="10">
    <location>
        <begin position="299"/>
        <end position="320"/>
    </location>
</feature>
<evidence type="ECO:0000313" key="13">
    <source>
        <dbReference type="EMBL" id="USW54615.1"/>
    </source>
</evidence>
<feature type="transmembrane region" description="Helical" evidence="10">
    <location>
        <begin position="340"/>
        <end position="363"/>
    </location>
</feature>
<gene>
    <name evidence="13" type="ORF">Slin15195_G079340</name>
</gene>
<evidence type="ECO:0000256" key="11">
    <source>
        <dbReference type="SAM" id="MobiDB-lite"/>
    </source>
</evidence>
<reference evidence="13" key="1">
    <citation type="submission" date="2022-06" db="EMBL/GenBank/DDBJ databases">
        <title>Complete genome sequences of two strains of the flax pathogen Septoria linicola.</title>
        <authorList>
            <person name="Lapalu N."/>
            <person name="Simon A."/>
            <person name="Demenou B."/>
            <person name="Paumier D."/>
            <person name="Guillot M.-P."/>
            <person name="Gout L."/>
            <person name="Valade R."/>
        </authorList>
    </citation>
    <scope>NUCLEOTIDE SEQUENCE</scope>
    <source>
        <strain evidence="13">SE15195</strain>
    </source>
</reference>
<evidence type="ECO:0000256" key="8">
    <source>
        <dbReference type="ARBA" id="ARBA00023065"/>
    </source>
</evidence>
<evidence type="ECO:0000256" key="6">
    <source>
        <dbReference type="ARBA" id="ARBA00022837"/>
    </source>
</evidence>
<evidence type="ECO:0000256" key="10">
    <source>
        <dbReference type="RuleBase" id="RU365028"/>
    </source>
</evidence>
<feature type="region of interest" description="Disordered" evidence="11">
    <location>
        <begin position="274"/>
        <end position="296"/>
    </location>
</feature>
<feature type="domain" description="Sodium/calcium exchanger membrane region" evidence="12">
    <location>
        <begin position="105"/>
        <end position="260"/>
    </location>
</feature>
<comment type="similarity">
    <text evidence="2 10">Belongs to the Ca(2+):cation antiporter (CaCA) (TC 2.A.19) family.</text>
</comment>
<dbReference type="InterPro" id="IPR004837">
    <property type="entry name" value="NaCa_Exmemb"/>
</dbReference>
<feature type="transmembrane region" description="Helical" evidence="10">
    <location>
        <begin position="430"/>
        <end position="450"/>
    </location>
</feature>
<feature type="domain" description="Sodium/calcium exchanger membrane region" evidence="12">
    <location>
        <begin position="306"/>
        <end position="448"/>
    </location>
</feature>
<sequence length="454" mass="49407">MSASQIRHRFNVLVRRQPDVHQLDNGERNNLLYHIPDSGDYGTSRDLAQQNGQQSGHRSSFLSKLAPRSLLTTTWAVLKSSYINILLVFVPVAIIAGVLDLPPGAIFVLNFLAIVPLASLLSFATEELSENVGPHIGGLLNATFGNAVELIVSVIALQQDQFRLVQASILGSVLINILLVLGCCIIAGGIRRSESKYDPTIASIMSALQTLAASALIVPAMLYWTMKRSAEGDTVDILQVSRGTAIILMVLYGFYLYFQLHSHKDLFQDDVGGDDDDDSEFEGDPQGAAHKESHQGGEILGPTGAFTCMVLSIICVGFCSEFLVNSIESVVEETGMTTTFIGLVLLPIVSNAAEHVTAVVVSWKGKMNLALLVDLGSGMQIALFVTPLLVLISWALDKPFSLHFQLFETVVFFVSVLVVNFLIRGGSSNYLEGIMCVGWYLIIALAFFYYPDDQ</sequence>
<keyword evidence="8 10" id="KW-0406">Ion transport</keyword>
<feature type="transmembrane region" description="Helical" evidence="10">
    <location>
        <begin position="136"/>
        <end position="157"/>
    </location>
</feature>
<dbReference type="EMBL" id="CP099423">
    <property type="protein sequence ID" value="USW54615.1"/>
    <property type="molecule type" value="Genomic_DNA"/>
</dbReference>
<dbReference type="PANTHER" id="PTHR31503">
    <property type="entry name" value="VACUOLAR CALCIUM ION TRANSPORTER"/>
    <property type="match status" value="1"/>
</dbReference>
<feature type="transmembrane region" description="Helical" evidence="10">
    <location>
        <begin position="402"/>
        <end position="423"/>
    </location>
</feature>
<evidence type="ECO:0000256" key="9">
    <source>
        <dbReference type="ARBA" id="ARBA00023136"/>
    </source>
</evidence>